<organism evidence="9">
    <name type="scientific">Raoultella ornithinolytica</name>
    <name type="common">Klebsiella ornithinolytica</name>
    <dbReference type="NCBI Taxonomy" id="54291"/>
    <lineage>
        <taxon>Bacteria</taxon>
        <taxon>Pseudomonadati</taxon>
        <taxon>Pseudomonadota</taxon>
        <taxon>Gammaproteobacteria</taxon>
        <taxon>Enterobacterales</taxon>
        <taxon>Enterobacteriaceae</taxon>
        <taxon>Klebsiella/Raoultella group</taxon>
        <taxon>Raoultella</taxon>
    </lineage>
</organism>
<dbReference type="GO" id="GO:0030244">
    <property type="term" value="P:cellulose biosynthetic process"/>
    <property type="evidence" value="ECO:0007669"/>
    <property type="project" value="UniProtKB-KW"/>
</dbReference>
<dbReference type="PANTHER" id="PTHR12558:SF13">
    <property type="entry name" value="CELL DIVISION CYCLE PROTEIN 27 HOMOLOG"/>
    <property type="match status" value="1"/>
</dbReference>
<name>A0A2H4ZGS3_RAOOR</name>
<keyword evidence="9" id="KW-0614">Plasmid</keyword>
<evidence type="ECO:0000256" key="3">
    <source>
        <dbReference type="ARBA" id="ARBA00022729"/>
    </source>
</evidence>
<geneLocation type="plasmid" evidence="9">
    <name>p23141-2</name>
</geneLocation>
<dbReference type="SMART" id="SM00028">
    <property type="entry name" value="TPR"/>
    <property type="match status" value="6"/>
</dbReference>
<evidence type="ECO:0000256" key="1">
    <source>
        <dbReference type="ARBA" id="ARBA00003476"/>
    </source>
</evidence>
<evidence type="ECO:0000256" key="7">
    <source>
        <dbReference type="SAM" id="SignalP"/>
    </source>
</evidence>
<dbReference type="RefSeq" id="WP_172692096.1">
    <property type="nucleotide sequence ID" value="NZ_MF788070.1"/>
</dbReference>
<dbReference type="UniPathway" id="UPA00694"/>
<dbReference type="SUPFAM" id="SSF48452">
    <property type="entry name" value="TPR-like"/>
    <property type="match status" value="3"/>
</dbReference>
<keyword evidence="4" id="KW-0677">Repeat</keyword>
<dbReference type="GO" id="GO:0006011">
    <property type="term" value="P:UDP-alpha-D-glucose metabolic process"/>
    <property type="evidence" value="ECO:0007669"/>
    <property type="project" value="InterPro"/>
</dbReference>
<evidence type="ECO:0000256" key="2">
    <source>
        <dbReference type="ARBA" id="ARBA00005186"/>
    </source>
</evidence>
<reference evidence="9" key="1">
    <citation type="submission" date="2017-08" db="EMBL/GenBank/DDBJ databases">
        <title>Complete sequence of p23141-1.</title>
        <authorList>
            <person name="Feng J."/>
            <person name="Yin Z."/>
            <person name="Zeng L."/>
            <person name="Jiang X."/>
            <person name="Zhan Z."/>
            <person name="Luo W."/>
            <person name="Zhao Y."/>
            <person name="Zhou D."/>
        </authorList>
    </citation>
    <scope>NUCLEOTIDE SEQUENCE</scope>
    <source>
        <strain evidence="9">23141</strain>
        <plasmid evidence="9">p23141-2</plasmid>
    </source>
</reference>
<feature type="signal peptide" evidence="7">
    <location>
        <begin position="1"/>
        <end position="34"/>
    </location>
</feature>
<dbReference type="Pfam" id="PF14559">
    <property type="entry name" value="TPR_19"/>
    <property type="match status" value="2"/>
</dbReference>
<protein>
    <submittedName>
        <fullName evidence="9">Cellulose synthase operon protein C</fullName>
    </submittedName>
</protein>
<dbReference type="Pfam" id="PF05420">
    <property type="entry name" value="BCSC_C"/>
    <property type="match status" value="1"/>
</dbReference>
<proteinExistence type="predicted"/>
<sequence length="1350" mass="145478">MKRAIKMNSRATHRLSTFCLSGALTLGAFGDALAASNDAALQALFAQANYWHEKSHDELAMESLQKVLLVDANNTQALYLMALWAQQGGDLQAAAQWRARLAKTSPNSASLQELDNARKMTQVPQGQLSLARQQARSGNVPAALATWRSMFNGNTPPAGLAAEYYMTMASDKSLYPQALSELRQYVAQHPQENAPRVALGKALTWREDTRREGIAMLEPMASGSKDADSGLRQALLWLGPQSGDQQFYDTWMQRHPQDTEVQNYYRQRLSGQARGEGYANLNSGNTAAAKQQFEQVLQTNPQDADALAGMGYIAQRNGDFQAASQYLTRAADLGGDDSAARRQQAADALFYGQLAQAQQAYKQGNISQALALSAPLAQQSGARGTSAKLFRADVLRHNKDLPQAEQTLRSLLNEQPQNGPARESLYYVLREQNKTAEAQAMLRTLPENLQQKLQPRVVTGMPGDSLRRQAQEQASSGNVSGAIALLRQGVSRYPDDAWMRLDLARLLQKSGNESEAASTMAAAWRPGASSSSLYAAALYASENGGWQQAQTLLGRIPAASQTSQMRDLHQRVNYNLQLVTAQNYLAQGNTVAASNTLRAMAATPPKSPADVGKLARLLAQSGDVTTAVSLVRNNISGGISGNAGDYADQVTVLNQAGLIREAQNLLTNPQLQASSTPTQLASIRNGYVINEADHLREQGNYAAAYDKLMGAMQSDPQNTDLMFAMARLYQSGKMNKEAGVVYDYLMTRDTPDQAARSGAIDVALSSGDSDRAEQLAGGLRQDNSADRLLLLARVEEAQGHHQQAMTYLRSARGKLLGLQSSNSAQTPTVGGVLAADNPFVGVSRTPTATRTASTYGQYMPWQVSQVSAGAGTSLPGIQRPDLPVETAQTRMLRQVDTMMESLQEKTGSWLQGGMEVRGRDGESGTSKLTEMKTPLTWSSSPFGDSRFDFTVTPITLNAGTATGDAWRRYGANPLSNAVSNMISTATSEQAAIAAMTATEQTTYFASNPGAEALSSLGTLNASDFNATTSSGMENLAKLGAYDSGQVASYLASSSQKPNVDQTSGSTDSQKANGVELALALSGDNYRVDIGSTPLGQDLNTVVGGVKWSPKLTNYLSLIFTGERRSLTDSLLSYVGLKDSYSGKSWGQVTKNGGTLQLSYDDGDAGFYVGGGGYSYIGDNVASNTSVNANAGVYLRPYRDEYRQLQTGLSMSYMDYSKNLSYFTYGQGGYFSPQNYVSVSLPVNLTEKYDNWTMKLGGSVGYQSYSQDKSAYFPTNSGWQQTLETAVANGFAKEAYYSATSKSGIGYTLRAGADYKVNKQMTLGGQVGYDTFGDYNESTAGLYIRYMLGDN</sequence>
<dbReference type="InterPro" id="IPR008410">
    <property type="entry name" value="BCSC_C"/>
</dbReference>
<feature type="domain" description="Cellulose synthase operon C C-terminal" evidence="8">
    <location>
        <begin position="926"/>
        <end position="1347"/>
    </location>
</feature>
<comment type="function">
    <text evidence="1">Required for maximal bacterial cellulose synthesis.</text>
</comment>
<feature type="chain" id="PRO_5014121769" evidence="7">
    <location>
        <begin position="35"/>
        <end position="1350"/>
    </location>
</feature>
<comment type="pathway">
    <text evidence="2">Glycan metabolism; bacterial cellulose biosynthesis.</text>
</comment>
<evidence type="ECO:0000256" key="6">
    <source>
        <dbReference type="ARBA" id="ARBA00022916"/>
    </source>
</evidence>
<dbReference type="GO" id="GO:0019867">
    <property type="term" value="C:outer membrane"/>
    <property type="evidence" value="ECO:0007669"/>
    <property type="project" value="InterPro"/>
</dbReference>
<evidence type="ECO:0000259" key="8">
    <source>
        <dbReference type="Pfam" id="PF05420"/>
    </source>
</evidence>
<dbReference type="PRINTS" id="PR01441">
    <property type="entry name" value="CELLSNTHASEC"/>
</dbReference>
<dbReference type="EMBL" id="MF788070">
    <property type="protein sequence ID" value="AUF80397.1"/>
    <property type="molecule type" value="Genomic_DNA"/>
</dbReference>
<accession>A0A2H4ZGS3</accession>
<keyword evidence="3 7" id="KW-0732">Signal</keyword>
<dbReference type="InterPro" id="IPR011990">
    <property type="entry name" value="TPR-like_helical_dom_sf"/>
</dbReference>
<evidence type="ECO:0000256" key="4">
    <source>
        <dbReference type="ARBA" id="ARBA00022737"/>
    </source>
</evidence>
<dbReference type="Gene3D" id="1.25.40.10">
    <property type="entry name" value="Tetratricopeptide repeat domain"/>
    <property type="match status" value="4"/>
</dbReference>
<dbReference type="Pfam" id="PF13432">
    <property type="entry name" value="TPR_16"/>
    <property type="match status" value="1"/>
</dbReference>
<keyword evidence="5" id="KW-0802">TPR repeat</keyword>
<evidence type="ECO:0000256" key="5">
    <source>
        <dbReference type="ARBA" id="ARBA00022803"/>
    </source>
</evidence>
<dbReference type="PANTHER" id="PTHR12558">
    <property type="entry name" value="CELL DIVISION CYCLE 16,23,27"/>
    <property type="match status" value="1"/>
</dbReference>
<keyword evidence="6" id="KW-0135">Cellulose biosynthesis</keyword>
<evidence type="ECO:0000313" key="9">
    <source>
        <dbReference type="EMBL" id="AUF80397.1"/>
    </source>
</evidence>
<dbReference type="InterPro" id="IPR019734">
    <property type="entry name" value="TPR_rpt"/>
</dbReference>
<dbReference type="InterPro" id="IPR003921">
    <property type="entry name" value="Cell_synth_C"/>
</dbReference>